<dbReference type="InterPro" id="IPR000415">
    <property type="entry name" value="Nitroreductase-like"/>
</dbReference>
<sequence length="132" mass="15140">MGALYLPEVDVQMGGVQGIINGIYYIEVENNYLTLIYELGDDELENYVILNKRINGFIFLVSCVYHRSSWKYQDRSLGYCLLDSGHHLGAIAAFAYLHENNIQLCFDFDKLILNADLGFENNEFITSTGRRK</sequence>
<evidence type="ECO:0000313" key="1">
    <source>
        <dbReference type="EMBL" id="BAZ84944.1"/>
    </source>
</evidence>
<keyword evidence="2" id="KW-1185">Reference proteome</keyword>
<reference evidence="1 2" key="1">
    <citation type="submission" date="2017-06" db="EMBL/GenBank/DDBJ databases">
        <title>Genome sequencing of cyanobaciteial culture collection at National Institute for Environmental Studies (NIES).</title>
        <authorList>
            <person name="Hirose Y."/>
            <person name="Shimura Y."/>
            <person name="Fujisawa T."/>
            <person name="Nakamura Y."/>
            <person name="Kawachi M."/>
        </authorList>
    </citation>
    <scope>NUCLEOTIDE SEQUENCE [LARGE SCALE GENOMIC DNA]</scope>
    <source>
        <strain evidence="1 2">NIES-806</strain>
    </source>
</reference>
<organism evidence="1 2">
    <name type="scientific">Dolichospermum compactum NIES-806</name>
    <dbReference type="NCBI Taxonomy" id="1973481"/>
    <lineage>
        <taxon>Bacteria</taxon>
        <taxon>Bacillati</taxon>
        <taxon>Cyanobacteriota</taxon>
        <taxon>Cyanophyceae</taxon>
        <taxon>Nostocales</taxon>
        <taxon>Aphanizomenonaceae</taxon>
        <taxon>Dolichospermum</taxon>
        <taxon>Dolichospermum compactum</taxon>
    </lineage>
</organism>
<dbReference type="Proteomes" id="UP000218702">
    <property type="component" value="Chromosome"/>
</dbReference>
<protein>
    <recommendedName>
        <fullName evidence="3">Nitroreductase</fullName>
    </recommendedName>
</protein>
<name>A0A1Z4V0I8_9CYAN</name>
<gene>
    <name evidence="1" type="ORF">NIES806_11440</name>
</gene>
<dbReference type="KEGG" id="dcm:NIES806_11440"/>
<accession>A0A1Z4V0I8</accession>
<evidence type="ECO:0008006" key="3">
    <source>
        <dbReference type="Google" id="ProtNLM"/>
    </source>
</evidence>
<dbReference type="Gene3D" id="3.40.109.10">
    <property type="entry name" value="NADH Oxidase"/>
    <property type="match status" value="1"/>
</dbReference>
<dbReference type="EMBL" id="AP018316">
    <property type="protein sequence ID" value="BAZ84944.1"/>
    <property type="molecule type" value="Genomic_DNA"/>
</dbReference>
<dbReference type="AlphaFoldDB" id="A0A1Z4V0I8"/>
<evidence type="ECO:0000313" key="2">
    <source>
        <dbReference type="Proteomes" id="UP000218702"/>
    </source>
</evidence>
<proteinExistence type="predicted"/>
<dbReference type="GO" id="GO:0016491">
    <property type="term" value="F:oxidoreductase activity"/>
    <property type="evidence" value="ECO:0007669"/>
    <property type="project" value="InterPro"/>
</dbReference>